<sequence>MGRSRASGGCQAATRVALRTWARGVSTSGRGTIPHLSASLSGAPLFAASLLWVLLHLRSHAAAVSKALASPPRLCLAELGAAPAFRLGRRRLPWAAAQQSGVLCAHVEKRHQGPGGARSRARDWPPFAAGNVRGVGHHCARTCDKVQGLRRTNRRPCADAAGGAIRTRRRRDAFRPGAPRRRRPAPLRRISELGLRPLPDSGVSKRLRRIAGG</sequence>
<name>A0A316ZKT2_9BASI</name>
<dbReference type="EMBL" id="KZ819284">
    <property type="protein sequence ID" value="PWO00996.1"/>
    <property type="molecule type" value="Genomic_DNA"/>
</dbReference>
<organism evidence="1 2">
    <name type="scientific">Tilletiopsis washingtonensis</name>
    <dbReference type="NCBI Taxonomy" id="58919"/>
    <lineage>
        <taxon>Eukaryota</taxon>
        <taxon>Fungi</taxon>
        <taxon>Dikarya</taxon>
        <taxon>Basidiomycota</taxon>
        <taxon>Ustilaginomycotina</taxon>
        <taxon>Exobasidiomycetes</taxon>
        <taxon>Entylomatales</taxon>
        <taxon>Entylomatales incertae sedis</taxon>
        <taxon>Tilletiopsis</taxon>
    </lineage>
</organism>
<dbReference type="AlphaFoldDB" id="A0A316ZKT2"/>
<keyword evidence="2" id="KW-1185">Reference proteome</keyword>
<dbReference type="RefSeq" id="XP_025601274.1">
    <property type="nucleotide sequence ID" value="XM_025739040.1"/>
</dbReference>
<proteinExistence type="predicted"/>
<dbReference type="Proteomes" id="UP000245946">
    <property type="component" value="Unassembled WGS sequence"/>
</dbReference>
<evidence type="ECO:0000313" key="2">
    <source>
        <dbReference type="Proteomes" id="UP000245946"/>
    </source>
</evidence>
<protein>
    <submittedName>
        <fullName evidence="1">Uncharacterized protein</fullName>
    </submittedName>
</protein>
<evidence type="ECO:0000313" key="1">
    <source>
        <dbReference type="EMBL" id="PWO00996.1"/>
    </source>
</evidence>
<dbReference type="GeneID" id="37266586"/>
<reference evidence="1 2" key="1">
    <citation type="journal article" date="2018" name="Mol. Biol. Evol.">
        <title>Broad Genomic Sampling Reveals a Smut Pathogenic Ancestry of the Fungal Clade Ustilaginomycotina.</title>
        <authorList>
            <person name="Kijpornyongpan T."/>
            <person name="Mondo S.J."/>
            <person name="Barry K."/>
            <person name="Sandor L."/>
            <person name="Lee J."/>
            <person name="Lipzen A."/>
            <person name="Pangilinan J."/>
            <person name="LaButti K."/>
            <person name="Hainaut M."/>
            <person name="Henrissat B."/>
            <person name="Grigoriev I.V."/>
            <person name="Spatafora J.W."/>
            <person name="Aime M.C."/>
        </authorList>
    </citation>
    <scope>NUCLEOTIDE SEQUENCE [LARGE SCALE GENOMIC DNA]</scope>
    <source>
        <strain evidence="1 2">MCA 4186</strain>
    </source>
</reference>
<gene>
    <name evidence="1" type="ORF">FA09DRAFT_122409</name>
</gene>
<accession>A0A316ZKT2</accession>